<dbReference type="InterPro" id="IPR032710">
    <property type="entry name" value="NTF2-like_dom_sf"/>
</dbReference>
<dbReference type="Gene3D" id="3.10.450.50">
    <property type="match status" value="1"/>
</dbReference>
<dbReference type="EMBL" id="ATBP01000641">
    <property type="protein sequence ID" value="ETR69440.1"/>
    <property type="molecule type" value="Genomic_DNA"/>
</dbReference>
<proteinExistence type="predicted"/>
<name>A0A1V1P3P5_9BACT</name>
<organism evidence="2 3">
    <name type="scientific">Candidatus Magnetoglobus multicellularis str. Araruama</name>
    <dbReference type="NCBI Taxonomy" id="890399"/>
    <lineage>
        <taxon>Bacteria</taxon>
        <taxon>Pseudomonadati</taxon>
        <taxon>Thermodesulfobacteriota</taxon>
        <taxon>Desulfobacteria</taxon>
        <taxon>Desulfobacterales</taxon>
        <taxon>Desulfobacteraceae</taxon>
        <taxon>Candidatus Magnetoglobus</taxon>
    </lineage>
</organism>
<evidence type="ECO:0000259" key="1">
    <source>
        <dbReference type="Pfam" id="PF24125"/>
    </source>
</evidence>
<dbReference type="SUPFAM" id="SSF54427">
    <property type="entry name" value="NTF2-like"/>
    <property type="match status" value="1"/>
</dbReference>
<evidence type="ECO:0000313" key="3">
    <source>
        <dbReference type="Proteomes" id="UP000189670"/>
    </source>
</evidence>
<dbReference type="AlphaFoldDB" id="A0A1V1P3P5"/>
<protein>
    <recommendedName>
        <fullName evidence="1">Cds6 C-terminal domain-containing protein</fullName>
    </recommendedName>
</protein>
<feature type="domain" description="Cds6 C-terminal" evidence="1">
    <location>
        <begin position="8"/>
        <end position="112"/>
    </location>
</feature>
<reference evidence="3" key="1">
    <citation type="submission" date="2012-11" db="EMBL/GenBank/DDBJ databases">
        <authorList>
            <person name="Lucero-Rivera Y.E."/>
            <person name="Tovar-Ramirez D."/>
        </authorList>
    </citation>
    <scope>NUCLEOTIDE SEQUENCE [LARGE SCALE GENOMIC DNA]</scope>
    <source>
        <strain evidence="3">Araruama</strain>
    </source>
</reference>
<dbReference type="InterPro" id="IPR056203">
    <property type="entry name" value="Cds6_C"/>
</dbReference>
<comment type="caution">
    <text evidence="2">The sequence shown here is derived from an EMBL/GenBank/DDBJ whole genome shotgun (WGS) entry which is preliminary data.</text>
</comment>
<accession>A0A1V1P3P5</accession>
<dbReference type="Pfam" id="PF24125">
    <property type="entry name" value="Cds6_C"/>
    <property type="match status" value="1"/>
</dbReference>
<dbReference type="Proteomes" id="UP000189670">
    <property type="component" value="Unassembled WGS sequence"/>
</dbReference>
<evidence type="ECO:0000313" key="2">
    <source>
        <dbReference type="EMBL" id="ETR69440.1"/>
    </source>
</evidence>
<gene>
    <name evidence="2" type="ORF">OMM_09591</name>
</gene>
<sequence>MYAESQKIQSIVKDWAQAWQTKKLETFLDFYDRDNLHYHYINNTAKQISWQHFKQSKSNTFARASKLDIGIDKLVTSVDPGNPKFALALFYQTYSASSYSDQGIKCLFFNQVFEKQQARWLISGRLWMPLDKKFLSKERLWGMNKKIKIKTTFL</sequence>